<keyword evidence="10 14" id="KW-0326">Glycosidase</keyword>
<protein>
    <recommendedName>
        <fullName evidence="10">Beta-xylanase</fullName>
        <ecNumber evidence="10">3.2.1.8</ecNumber>
    </recommendedName>
</protein>
<keyword evidence="7 10" id="KW-0378">Hydrolase</keyword>
<evidence type="ECO:0000256" key="5">
    <source>
        <dbReference type="ARBA" id="ARBA00022525"/>
    </source>
</evidence>
<dbReference type="OrthoDB" id="3055998at2759"/>
<evidence type="ECO:0000256" key="9">
    <source>
        <dbReference type="ARBA" id="ARBA00023326"/>
    </source>
</evidence>
<comment type="subcellular location">
    <subcellularLocation>
        <location evidence="2">Secreted</location>
    </subcellularLocation>
</comment>
<evidence type="ECO:0000256" key="4">
    <source>
        <dbReference type="ARBA" id="ARBA00007495"/>
    </source>
</evidence>
<proteinExistence type="inferred from homology"/>
<feature type="region of interest" description="Disordered" evidence="11">
    <location>
        <begin position="24"/>
        <end position="74"/>
    </location>
</feature>
<dbReference type="SMART" id="SM00633">
    <property type="entry name" value="Glyco_10"/>
    <property type="match status" value="1"/>
</dbReference>
<organism evidence="14 15">
    <name type="scientific">Cyphellophora attinorum</name>
    <dbReference type="NCBI Taxonomy" id="1664694"/>
    <lineage>
        <taxon>Eukaryota</taxon>
        <taxon>Fungi</taxon>
        <taxon>Dikarya</taxon>
        <taxon>Ascomycota</taxon>
        <taxon>Pezizomycotina</taxon>
        <taxon>Eurotiomycetes</taxon>
        <taxon>Chaetothyriomycetidae</taxon>
        <taxon>Chaetothyriales</taxon>
        <taxon>Cyphellophoraceae</taxon>
        <taxon>Cyphellophora</taxon>
    </lineage>
</organism>
<comment type="caution">
    <text evidence="14">The sequence shown here is derived from an EMBL/GenBank/DDBJ whole genome shotgun (WGS) entry which is preliminary data.</text>
</comment>
<feature type="chain" id="PRO_5005872895" description="Beta-xylanase" evidence="12">
    <location>
        <begin position="20"/>
        <end position="403"/>
    </location>
</feature>
<comment type="similarity">
    <text evidence="4 10">Belongs to the glycosyl hydrolase 10 (cellulase F) family.</text>
</comment>
<dbReference type="GO" id="GO:0031176">
    <property type="term" value="F:endo-1,4-beta-xylanase activity"/>
    <property type="evidence" value="ECO:0007669"/>
    <property type="project" value="UniProtKB-EC"/>
</dbReference>
<evidence type="ECO:0000256" key="2">
    <source>
        <dbReference type="ARBA" id="ARBA00004613"/>
    </source>
</evidence>
<evidence type="ECO:0000256" key="12">
    <source>
        <dbReference type="SAM" id="SignalP"/>
    </source>
</evidence>
<dbReference type="GO" id="GO:0005576">
    <property type="term" value="C:extracellular region"/>
    <property type="evidence" value="ECO:0007669"/>
    <property type="project" value="UniProtKB-SubCell"/>
</dbReference>
<evidence type="ECO:0000256" key="11">
    <source>
        <dbReference type="SAM" id="MobiDB-lite"/>
    </source>
</evidence>
<evidence type="ECO:0000256" key="7">
    <source>
        <dbReference type="ARBA" id="ARBA00022801"/>
    </source>
</evidence>
<comment type="catalytic activity">
    <reaction evidence="1 10">
        <text>Endohydrolysis of (1-&gt;4)-beta-D-xylosidic linkages in xylans.</text>
        <dbReference type="EC" id="3.2.1.8"/>
    </reaction>
</comment>
<evidence type="ECO:0000256" key="3">
    <source>
        <dbReference type="ARBA" id="ARBA00004851"/>
    </source>
</evidence>
<evidence type="ECO:0000313" key="15">
    <source>
        <dbReference type="Proteomes" id="UP000038010"/>
    </source>
</evidence>
<keyword evidence="8 10" id="KW-0119">Carbohydrate metabolism</keyword>
<evidence type="ECO:0000259" key="13">
    <source>
        <dbReference type="PROSITE" id="PS51760"/>
    </source>
</evidence>
<reference evidence="14 15" key="1">
    <citation type="submission" date="2015-06" db="EMBL/GenBank/DDBJ databases">
        <title>Draft genome of the ant-associated black yeast Phialophora attae CBS 131958.</title>
        <authorList>
            <person name="Moreno L.F."/>
            <person name="Stielow B.J."/>
            <person name="de Hoog S."/>
            <person name="Vicente V.A."/>
            <person name="Weiss V.A."/>
            <person name="de Vries M."/>
            <person name="Cruz L.M."/>
            <person name="Souza E.M."/>
        </authorList>
    </citation>
    <scope>NUCLEOTIDE SEQUENCE [LARGE SCALE GENOMIC DNA]</scope>
    <source>
        <strain evidence="14 15">CBS 131958</strain>
    </source>
</reference>
<dbReference type="PROSITE" id="PS51760">
    <property type="entry name" value="GH10_2"/>
    <property type="match status" value="1"/>
</dbReference>
<name>A0A0N1H103_9EURO</name>
<dbReference type="EC" id="3.2.1.8" evidence="10"/>
<evidence type="ECO:0000256" key="6">
    <source>
        <dbReference type="ARBA" id="ARBA00022651"/>
    </source>
</evidence>
<keyword evidence="12" id="KW-0732">Signal</keyword>
<evidence type="ECO:0000256" key="1">
    <source>
        <dbReference type="ARBA" id="ARBA00000681"/>
    </source>
</evidence>
<feature type="signal peptide" evidence="12">
    <location>
        <begin position="1"/>
        <end position="19"/>
    </location>
</feature>
<keyword evidence="9 10" id="KW-0624">Polysaccharide degradation</keyword>
<dbReference type="AlphaFoldDB" id="A0A0N1H103"/>
<feature type="domain" description="GH10" evidence="13">
    <location>
        <begin position="67"/>
        <end position="397"/>
    </location>
</feature>
<sequence>MHFSTLTAAVLVLAGTSIASPVWSDAPAAPTPPAPPKGGPGGPPKPPGPPAPPGGGPGKPPGPPGPPQQPTGLNAAIKSRGKEWFGTALTIRNDTAERAILTNINEIGSVTPENAMKWESTEPNRGNFTFADADAIAAFATANGKEIHCHNFVWHSQLAPWVTEGNFDNATLIQIMKDHIYALGGRYKDVCTRWDVVNEALNENGTYRSSVWYDTIGEAFLPIAFRFAAEATPKSKLYYNDYNLEYGQNKTAGAARIVELIKSYGVRIDGVGFQAHLAAEATGTVPDGPPSHDTLVGSLETMTNLGVDVAYTELDLRVNTTDADGFEASPASLEAQADAYSTVVSSCMDVKRCRGITVWGISDRYSWIPGVFPGEGAALLWDADFQKKAAYNATLETILSYRP</sequence>
<dbReference type="InterPro" id="IPR001000">
    <property type="entry name" value="GH10_dom"/>
</dbReference>
<dbReference type="VEuPathDB" id="FungiDB:AB675_79"/>
<dbReference type="Proteomes" id="UP000038010">
    <property type="component" value="Unassembled WGS sequence"/>
</dbReference>
<dbReference type="Gene3D" id="3.20.20.80">
    <property type="entry name" value="Glycosidases"/>
    <property type="match status" value="1"/>
</dbReference>
<dbReference type="InterPro" id="IPR044846">
    <property type="entry name" value="GH10"/>
</dbReference>
<keyword evidence="6 14" id="KW-0858">Xylan degradation</keyword>
<comment type="pathway">
    <text evidence="3">Glycan degradation; xylan degradation.</text>
</comment>
<dbReference type="GO" id="GO:0045493">
    <property type="term" value="P:xylan catabolic process"/>
    <property type="evidence" value="ECO:0007669"/>
    <property type="project" value="UniProtKB-KW"/>
</dbReference>
<gene>
    <name evidence="14" type="ORF">AB675_79</name>
</gene>
<keyword evidence="15" id="KW-1185">Reference proteome</keyword>
<feature type="compositionally biased region" description="Pro residues" evidence="11">
    <location>
        <begin position="29"/>
        <end position="69"/>
    </location>
</feature>
<dbReference type="RefSeq" id="XP_017997769.1">
    <property type="nucleotide sequence ID" value="XM_018148411.1"/>
</dbReference>
<dbReference type="EMBL" id="LFJN01000022">
    <property type="protein sequence ID" value="KPI37806.1"/>
    <property type="molecule type" value="Genomic_DNA"/>
</dbReference>
<evidence type="ECO:0000313" key="14">
    <source>
        <dbReference type="EMBL" id="KPI37806.1"/>
    </source>
</evidence>
<dbReference type="PANTHER" id="PTHR31490:SF35">
    <property type="entry name" value="ENDO-1,4-BETA-XYLANASE"/>
    <property type="match status" value="1"/>
</dbReference>
<evidence type="ECO:0000256" key="10">
    <source>
        <dbReference type="RuleBase" id="RU361174"/>
    </source>
</evidence>
<dbReference type="PANTHER" id="PTHR31490">
    <property type="entry name" value="GLYCOSYL HYDROLASE"/>
    <property type="match status" value="1"/>
</dbReference>
<keyword evidence="5" id="KW-0964">Secreted</keyword>
<dbReference type="PRINTS" id="PR00134">
    <property type="entry name" value="GLHYDRLASE10"/>
</dbReference>
<dbReference type="Pfam" id="PF00331">
    <property type="entry name" value="Glyco_hydro_10"/>
    <property type="match status" value="1"/>
</dbReference>
<dbReference type="InterPro" id="IPR017853">
    <property type="entry name" value="GH"/>
</dbReference>
<evidence type="ECO:0000256" key="8">
    <source>
        <dbReference type="ARBA" id="ARBA00023277"/>
    </source>
</evidence>
<accession>A0A0N1H103</accession>
<dbReference type="SUPFAM" id="SSF51445">
    <property type="entry name" value="(Trans)glycosidases"/>
    <property type="match status" value="1"/>
</dbReference>
<dbReference type="STRING" id="1664694.A0A0N1H103"/>
<dbReference type="GeneID" id="28740183"/>